<comment type="caution">
    <text evidence="2">The sequence shown here is derived from an EMBL/GenBank/DDBJ whole genome shotgun (WGS) entry which is preliminary data.</text>
</comment>
<gene>
    <name evidence="2" type="ORF">PR048_023366</name>
</gene>
<sequence>MKGRGKREIPLKTRRPTASSIPTCENPVTQPGIEPGSPWWETSRLTTQSPTLSAENTAHSSGMIRVPFISERPVSVGILRGTH</sequence>
<protein>
    <submittedName>
        <fullName evidence="2">Uncharacterized protein</fullName>
    </submittedName>
</protein>
<name>A0ABQ9GTW0_9NEOP</name>
<proteinExistence type="predicted"/>
<keyword evidence="3" id="KW-1185">Reference proteome</keyword>
<evidence type="ECO:0000313" key="2">
    <source>
        <dbReference type="EMBL" id="KAJ8875471.1"/>
    </source>
</evidence>
<feature type="region of interest" description="Disordered" evidence="1">
    <location>
        <begin position="1"/>
        <end position="59"/>
    </location>
</feature>
<dbReference type="Proteomes" id="UP001159363">
    <property type="component" value="Chromosome 8"/>
</dbReference>
<dbReference type="EMBL" id="JARBHB010000009">
    <property type="protein sequence ID" value="KAJ8875471.1"/>
    <property type="molecule type" value="Genomic_DNA"/>
</dbReference>
<feature type="compositionally biased region" description="Polar residues" evidence="1">
    <location>
        <begin position="43"/>
        <end position="59"/>
    </location>
</feature>
<feature type="compositionally biased region" description="Polar residues" evidence="1">
    <location>
        <begin position="16"/>
        <end position="29"/>
    </location>
</feature>
<organism evidence="2 3">
    <name type="scientific">Dryococelus australis</name>
    <dbReference type="NCBI Taxonomy" id="614101"/>
    <lineage>
        <taxon>Eukaryota</taxon>
        <taxon>Metazoa</taxon>
        <taxon>Ecdysozoa</taxon>
        <taxon>Arthropoda</taxon>
        <taxon>Hexapoda</taxon>
        <taxon>Insecta</taxon>
        <taxon>Pterygota</taxon>
        <taxon>Neoptera</taxon>
        <taxon>Polyneoptera</taxon>
        <taxon>Phasmatodea</taxon>
        <taxon>Verophasmatodea</taxon>
        <taxon>Anareolatae</taxon>
        <taxon>Phasmatidae</taxon>
        <taxon>Eurycanthinae</taxon>
        <taxon>Dryococelus</taxon>
    </lineage>
</organism>
<feature type="compositionally biased region" description="Basic and acidic residues" evidence="1">
    <location>
        <begin position="1"/>
        <end position="11"/>
    </location>
</feature>
<reference evidence="2 3" key="1">
    <citation type="submission" date="2023-02" db="EMBL/GenBank/DDBJ databases">
        <title>LHISI_Scaffold_Assembly.</title>
        <authorList>
            <person name="Stuart O.P."/>
            <person name="Cleave R."/>
            <person name="Magrath M.J.L."/>
            <person name="Mikheyev A.S."/>
        </authorList>
    </citation>
    <scope>NUCLEOTIDE SEQUENCE [LARGE SCALE GENOMIC DNA]</scope>
    <source>
        <strain evidence="2">Daus_M_001</strain>
        <tissue evidence="2">Leg muscle</tissue>
    </source>
</reference>
<evidence type="ECO:0000256" key="1">
    <source>
        <dbReference type="SAM" id="MobiDB-lite"/>
    </source>
</evidence>
<evidence type="ECO:0000313" key="3">
    <source>
        <dbReference type="Proteomes" id="UP001159363"/>
    </source>
</evidence>
<accession>A0ABQ9GTW0</accession>